<dbReference type="EMBL" id="FOAG01000021">
    <property type="protein sequence ID" value="SEM33732.1"/>
    <property type="molecule type" value="Genomic_DNA"/>
</dbReference>
<dbReference type="RefSeq" id="WP_093039290.1">
    <property type="nucleotide sequence ID" value="NZ_FOAG01000021.1"/>
</dbReference>
<reference evidence="1 2" key="1">
    <citation type="submission" date="2016-10" db="EMBL/GenBank/DDBJ databases">
        <authorList>
            <person name="de Groot N.N."/>
        </authorList>
    </citation>
    <scope>NUCLEOTIDE SEQUENCE [LARGE SCALE GENOMIC DNA]</scope>
    <source>
        <strain evidence="1 2">DSM 100674</strain>
    </source>
</reference>
<organism evidence="1 2">
    <name type="scientific">Roseovarius azorensis</name>
    <dbReference type="NCBI Taxonomy" id="1287727"/>
    <lineage>
        <taxon>Bacteria</taxon>
        <taxon>Pseudomonadati</taxon>
        <taxon>Pseudomonadota</taxon>
        <taxon>Alphaproteobacteria</taxon>
        <taxon>Rhodobacterales</taxon>
        <taxon>Roseobacteraceae</taxon>
        <taxon>Roseovarius</taxon>
    </lineage>
</organism>
<proteinExistence type="predicted"/>
<evidence type="ECO:0000313" key="2">
    <source>
        <dbReference type="Proteomes" id="UP000199582"/>
    </source>
</evidence>
<dbReference type="Proteomes" id="UP000199582">
    <property type="component" value="Unassembled WGS sequence"/>
</dbReference>
<dbReference type="STRING" id="1287727.SAMN05443999_12110"/>
<name>A0A1H7XIL3_9RHOB</name>
<evidence type="ECO:0000313" key="1">
    <source>
        <dbReference type="EMBL" id="SEM33732.1"/>
    </source>
</evidence>
<accession>A0A1H7XIL3</accession>
<sequence>MKPSPYIRPVKTAAASIGERRMHWTRFLRKEALYRLPSAEFLAAEEGLASATRSRRGQNKAAWINTSLRIDQIAVVEVLQKLHLQNTGKEISRAEVLAALMAAGLGAVLARDEFSASR</sequence>
<keyword evidence="2" id="KW-1185">Reference proteome</keyword>
<dbReference type="OrthoDB" id="7861544at2"/>
<gene>
    <name evidence="1" type="ORF">SAMN05443999_12110</name>
</gene>
<protein>
    <submittedName>
        <fullName evidence="1">Uncharacterized protein</fullName>
    </submittedName>
</protein>
<dbReference type="AlphaFoldDB" id="A0A1H7XIL3"/>